<gene>
    <name evidence="5" type="ORF">EHQ52_08760</name>
</gene>
<feature type="binding site" evidence="2">
    <location>
        <begin position="203"/>
        <end position="210"/>
    </location>
    <ligand>
        <name>ATP</name>
        <dbReference type="ChEBI" id="CHEBI:30616"/>
    </ligand>
</feature>
<dbReference type="Proteomes" id="UP000297871">
    <property type="component" value="Unassembled WGS sequence"/>
</dbReference>
<sequence>MPNYAHISFKPIWLINEKTVYELGQCEALILTLSETPIFPNYRRQLLHVSLVKGAQSTTAIEGNTLSEEEINELIEGKELSPSKEYQAQEVRNILEAFNTILTQVIDGNRPLLSLDLIKELHTKVGKNLGEIFRAIPGQFRKENVVVGKYRPPDHQNIESLLNELCHWMKNHFHFEKGQSFAETVIQSIVSHVYIAWIHPFGDGNGRTARLLEFFILLRAGNPDFASHILSNFYNETRPEYYAHLDKSTRTGDLSEFIAYAVKGYLDGLKKVMATINKSQVEIFWRGYIHDTFSHGLLTAKNEKVNKRRRNLVLSMPYDRPVSIEEITLLSRELTLIYKDLSDKTIDRDIQELIRLELITEISSNRFQINQNILKKALPRKAQKK</sequence>
<dbReference type="InterPro" id="IPR040198">
    <property type="entry name" value="Fido_containing"/>
</dbReference>
<evidence type="ECO:0000256" key="1">
    <source>
        <dbReference type="PIRSR" id="PIRSR640198-1"/>
    </source>
</evidence>
<dbReference type="EMBL" id="RQFY01000004">
    <property type="protein sequence ID" value="TGL34579.1"/>
    <property type="molecule type" value="Genomic_DNA"/>
</dbReference>
<name>A0A4V3JND7_9LEPT</name>
<dbReference type="PANTHER" id="PTHR13504">
    <property type="entry name" value="FIDO DOMAIN-CONTAINING PROTEIN DDB_G0283145"/>
    <property type="match status" value="1"/>
</dbReference>
<feature type="site" description="Important for autoinhibition of adenylyltransferase activity" evidence="3">
    <location>
        <position position="62"/>
    </location>
</feature>
<dbReference type="SUPFAM" id="SSF140931">
    <property type="entry name" value="Fic-like"/>
    <property type="match status" value="1"/>
</dbReference>
<protein>
    <submittedName>
        <fullName evidence="5">Fic family protein</fullName>
    </submittedName>
</protein>
<keyword evidence="6" id="KW-1185">Reference proteome</keyword>
<dbReference type="InterPro" id="IPR003812">
    <property type="entry name" value="Fido"/>
</dbReference>
<dbReference type="InterPro" id="IPR036597">
    <property type="entry name" value="Fido-like_dom_sf"/>
</dbReference>
<dbReference type="AlphaFoldDB" id="A0A4V3JND7"/>
<accession>A0A4V3JND7</accession>
<keyword evidence="2" id="KW-0547">Nucleotide-binding</keyword>
<evidence type="ECO:0000259" key="4">
    <source>
        <dbReference type="PROSITE" id="PS51459"/>
    </source>
</evidence>
<evidence type="ECO:0000313" key="5">
    <source>
        <dbReference type="EMBL" id="TGL34579.1"/>
    </source>
</evidence>
<dbReference type="Gene3D" id="1.10.3290.10">
    <property type="entry name" value="Fido-like domain"/>
    <property type="match status" value="1"/>
</dbReference>
<feature type="active site" evidence="1">
    <location>
        <position position="199"/>
    </location>
</feature>
<dbReference type="RefSeq" id="WP_135614809.1">
    <property type="nucleotide sequence ID" value="NZ_RQFY01000004.1"/>
</dbReference>
<dbReference type="OrthoDB" id="9813719at2"/>
<keyword evidence="2" id="KW-0067">ATP-binding</keyword>
<dbReference type="PANTHER" id="PTHR13504:SF38">
    <property type="entry name" value="FIDO DOMAIN-CONTAINING PROTEIN"/>
    <property type="match status" value="1"/>
</dbReference>
<feature type="binding site" evidence="2">
    <location>
        <begin position="241"/>
        <end position="242"/>
    </location>
    <ligand>
        <name>ATP</name>
        <dbReference type="ChEBI" id="CHEBI:30616"/>
    </ligand>
</feature>
<organism evidence="5 6">
    <name type="scientific">Leptospira koniambonensis</name>
    <dbReference type="NCBI Taxonomy" id="2484950"/>
    <lineage>
        <taxon>Bacteria</taxon>
        <taxon>Pseudomonadati</taxon>
        <taxon>Spirochaetota</taxon>
        <taxon>Spirochaetia</taxon>
        <taxon>Leptospirales</taxon>
        <taxon>Leptospiraceae</taxon>
        <taxon>Leptospira</taxon>
    </lineage>
</organism>
<feature type="domain" description="Fido" evidence="4">
    <location>
        <begin position="113"/>
        <end position="263"/>
    </location>
</feature>
<dbReference type="PROSITE" id="PS51459">
    <property type="entry name" value="FIDO"/>
    <property type="match status" value="1"/>
</dbReference>
<evidence type="ECO:0000256" key="3">
    <source>
        <dbReference type="PIRSR" id="PIRSR640198-3"/>
    </source>
</evidence>
<comment type="caution">
    <text evidence="5">The sequence shown here is derived from an EMBL/GenBank/DDBJ whole genome shotgun (WGS) entry which is preliminary data.</text>
</comment>
<evidence type="ECO:0000256" key="2">
    <source>
        <dbReference type="PIRSR" id="PIRSR640198-2"/>
    </source>
</evidence>
<evidence type="ECO:0000313" key="6">
    <source>
        <dbReference type="Proteomes" id="UP000297871"/>
    </source>
</evidence>
<proteinExistence type="predicted"/>
<dbReference type="GO" id="GO:0005524">
    <property type="term" value="F:ATP binding"/>
    <property type="evidence" value="ECO:0007669"/>
    <property type="project" value="UniProtKB-KW"/>
</dbReference>
<reference evidence="5" key="1">
    <citation type="journal article" date="2019" name="PLoS Negl. Trop. Dis.">
        <title>Revisiting the worldwide diversity of Leptospira species in the environment.</title>
        <authorList>
            <person name="Vincent A.T."/>
            <person name="Schiettekatte O."/>
            <person name="Bourhy P."/>
            <person name="Veyrier F.J."/>
            <person name="Picardeau M."/>
        </authorList>
    </citation>
    <scope>NUCLEOTIDE SEQUENCE [LARGE SCALE GENOMIC DNA]</scope>
    <source>
        <strain evidence="5">201800265</strain>
    </source>
</reference>
<dbReference type="Pfam" id="PF02661">
    <property type="entry name" value="Fic"/>
    <property type="match status" value="1"/>
</dbReference>